<feature type="compositionally biased region" description="Low complexity" evidence="3">
    <location>
        <begin position="76"/>
        <end position="87"/>
    </location>
</feature>
<keyword evidence="6" id="KW-1185">Reference proteome</keyword>
<feature type="compositionally biased region" description="Basic residues" evidence="3">
    <location>
        <begin position="296"/>
        <end position="311"/>
    </location>
</feature>
<dbReference type="InterPro" id="IPR013216">
    <property type="entry name" value="Methyltransf_11"/>
</dbReference>
<dbReference type="SUPFAM" id="SSF53335">
    <property type="entry name" value="S-adenosyl-L-methionine-dependent methyltransferases"/>
    <property type="match status" value="1"/>
</dbReference>
<feature type="domain" description="Methyltransferase type 11" evidence="4">
    <location>
        <begin position="163"/>
        <end position="245"/>
    </location>
</feature>
<gene>
    <name evidence="5" type="ORF">PG991_012713</name>
</gene>
<feature type="compositionally biased region" description="Low complexity" evidence="3">
    <location>
        <begin position="8"/>
        <end position="46"/>
    </location>
</feature>
<keyword evidence="1 5" id="KW-0489">Methyltransferase</keyword>
<accession>A0ABR1RBG2</accession>
<evidence type="ECO:0000313" key="5">
    <source>
        <dbReference type="EMBL" id="KAK8006416.1"/>
    </source>
</evidence>
<evidence type="ECO:0000256" key="1">
    <source>
        <dbReference type="ARBA" id="ARBA00022603"/>
    </source>
</evidence>
<dbReference type="InterPro" id="IPR029063">
    <property type="entry name" value="SAM-dependent_MTases_sf"/>
</dbReference>
<dbReference type="GO" id="GO:0032259">
    <property type="term" value="P:methylation"/>
    <property type="evidence" value="ECO:0007669"/>
    <property type="project" value="UniProtKB-KW"/>
</dbReference>
<name>A0ABR1RBG2_9PEZI</name>
<feature type="region of interest" description="Disordered" evidence="3">
    <location>
        <begin position="296"/>
        <end position="345"/>
    </location>
</feature>
<keyword evidence="2" id="KW-0808">Transferase</keyword>
<reference evidence="5 6" key="1">
    <citation type="submission" date="2023-01" db="EMBL/GenBank/DDBJ databases">
        <title>Analysis of 21 Apiospora genomes using comparative genomics revels a genus with tremendous synthesis potential of carbohydrate active enzymes and secondary metabolites.</title>
        <authorList>
            <person name="Sorensen T."/>
        </authorList>
    </citation>
    <scope>NUCLEOTIDE SEQUENCE [LARGE SCALE GENOMIC DNA]</scope>
    <source>
        <strain evidence="5 6">CBS 20057</strain>
    </source>
</reference>
<feature type="region of interest" description="Disordered" evidence="3">
    <location>
        <begin position="66"/>
        <end position="87"/>
    </location>
</feature>
<dbReference type="PANTHER" id="PTHR13069">
    <property type="entry name" value="ALKYLATED DNA REPAIR PROTEIN ALKB HOMOLOG 8"/>
    <property type="match status" value="1"/>
</dbReference>
<dbReference type="PANTHER" id="PTHR13069:SF21">
    <property type="entry name" value="ALKYLATED DNA REPAIR PROTEIN ALKB HOMOLOG 8"/>
    <property type="match status" value="1"/>
</dbReference>
<evidence type="ECO:0000256" key="2">
    <source>
        <dbReference type="ARBA" id="ARBA00022679"/>
    </source>
</evidence>
<protein>
    <submittedName>
        <fullName evidence="5">S-adenosyl-L-methionine-dependent methyltransferase</fullName>
    </submittedName>
</protein>
<dbReference type="InterPro" id="IPR051422">
    <property type="entry name" value="AlkB_tRNA_MeTrf/Diox"/>
</dbReference>
<evidence type="ECO:0000256" key="3">
    <source>
        <dbReference type="SAM" id="MobiDB-lite"/>
    </source>
</evidence>
<dbReference type="EMBL" id="JAQQWI010000017">
    <property type="protein sequence ID" value="KAK8006416.1"/>
    <property type="molecule type" value="Genomic_DNA"/>
</dbReference>
<comment type="caution">
    <text evidence="5">The sequence shown here is derived from an EMBL/GenBank/DDBJ whole genome shotgun (WGS) entry which is preliminary data.</text>
</comment>
<evidence type="ECO:0000313" key="6">
    <source>
        <dbReference type="Proteomes" id="UP001396898"/>
    </source>
</evidence>
<dbReference type="Proteomes" id="UP001396898">
    <property type="component" value="Unassembled WGS sequence"/>
</dbReference>
<sequence>MQQSTTPAAADADAPMAAAAAAAAASQQPSSSGSAALHAAAPPSASGNGMQPPITATAAATAAAVMPVPPSGQNDSTTATATSKGSSLSLTANTAPAAAAAPPSTAASLAASSSAAEAADYEAEHVHAVYESIAPHFSATRYKPWPVIADFLTSLAPGSVGFDVGCGNGKYLGVNPGVHMLGSDRSASLVSFARDHGGAERSQDVAVADGLALPFPEGRADFAICVAVIHHMSTRERRREAVRALLDCVRRPSAGGDGEDGGQILVYVWALEQSNSRRGWDESTEQDLLVPWVMKQKKEKKEKKPKTKKTKAGAAGGDGEEEVVVEAGNDAGGSNDPPPPADTTYQRYYHLFRKGELEEDVEAVGGKVVRNGYDKDNWWVVASRCSS</sequence>
<proteinExistence type="predicted"/>
<organism evidence="5 6">
    <name type="scientific">Apiospora marii</name>
    <dbReference type="NCBI Taxonomy" id="335849"/>
    <lineage>
        <taxon>Eukaryota</taxon>
        <taxon>Fungi</taxon>
        <taxon>Dikarya</taxon>
        <taxon>Ascomycota</taxon>
        <taxon>Pezizomycotina</taxon>
        <taxon>Sordariomycetes</taxon>
        <taxon>Xylariomycetidae</taxon>
        <taxon>Amphisphaeriales</taxon>
        <taxon>Apiosporaceae</taxon>
        <taxon>Apiospora</taxon>
    </lineage>
</organism>
<feature type="region of interest" description="Disordered" evidence="3">
    <location>
        <begin position="1"/>
        <end position="53"/>
    </location>
</feature>
<dbReference type="CDD" id="cd02440">
    <property type="entry name" value="AdoMet_MTases"/>
    <property type="match status" value="1"/>
</dbReference>
<dbReference type="Gene3D" id="3.40.50.150">
    <property type="entry name" value="Vaccinia Virus protein VP39"/>
    <property type="match status" value="1"/>
</dbReference>
<dbReference type="GO" id="GO:0008168">
    <property type="term" value="F:methyltransferase activity"/>
    <property type="evidence" value="ECO:0007669"/>
    <property type="project" value="UniProtKB-KW"/>
</dbReference>
<dbReference type="Pfam" id="PF08241">
    <property type="entry name" value="Methyltransf_11"/>
    <property type="match status" value="1"/>
</dbReference>
<evidence type="ECO:0000259" key="4">
    <source>
        <dbReference type="Pfam" id="PF08241"/>
    </source>
</evidence>